<protein>
    <submittedName>
        <fullName evidence="2">Uncharacterized protein</fullName>
    </submittedName>
</protein>
<feature type="region of interest" description="Disordered" evidence="1">
    <location>
        <begin position="63"/>
        <end position="95"/>
    </location>
</feature>
<evidence type="ECO:0000313" key="3">
    <source>
        <dbReference type="Proteomes" id="UP000614601"/>
    </source>
</evidence>
<reference evidence="2" key="1">
    <citation type="submission" date="2020-09" db="EMBL/GenBank/DDBJ databases">
        <authorList>
            <person name="Kikuchi T."/>
        </authorList>
    </citation>
    <scope>NUCLEOTIDE SEQUENCE</scope>
    <source>
        <strain evidence="2">SH1</strain>
    </source>
</reference>
<accession>A0A811JSD0</accession>
<sequence length="95" mass="10599">MQIKRALQEAEFMKRSSRSDAVEIRAFGNECGQAAPARINSSPSIPGFVFWASGHGRQKWPLHTSPQGINSRIWSRNSPGEQQNGRSAFRRAKST</sequence>
<dbReference type="AlphaFoldDB" id="A0A811JSD0"/>
<comment type="caution">
    <text evidence="2">The sequence shown here is derived from an EMBL/GenBank/DDBJ whole genome shotgun (WGS) entry which is preliminary data.</text>
</comment>
<dbReference type="EMBL" id="CAJFCW020000001">
    <property type="protein sequence ID" value="CAG9081420.1"/>
    <property type="molecule type" value="Genomic_DNA"/>
</dbReference>
<dbReference type="Proteomes" id="UP000783686">
    <property type="component" value="Unassembled WGS sequence"/>
</dbReference>
<dbReference type="EMBL" id="CAJFDH010000001">
    <property type="protein sequence ID" value="CAD5206350.1"/>
    <property type="molecule type" value="Genomic_DNA"/>
</dbReference>
<evidence type="ECO:0000313" key="2">
    <source>
        <dbReference type="EMBL" id="CAD5206350.1"/>
    </source>
</evidence>
<organism evidence="2 3">
    <name type="scientific">Bursaphelenchus okinawaensis</name>
    <dbReference type="NCBI Taxonomy" id="465554"/>
    <lineage>
        <taxon>Eukaryota</taxon>
        <taxon>Metazoa</taxon>
        <taxon>Ecdysozoa</taxon>
        <taxon>Nematoda</taxon>
        <taxon>Chromadorea</taxon>
        <taxon>Rhabditida</taxon>
        <taxon>Tylenchina</taxon>
        <taxon>Tylenchomorpha</taxon>
        <taxon>Aphelenchoidea</taxon>
        <taxon>Aphelenchoididae</taxon>
        <taxon>Bursaphelenchus</taxon>
    </lineage>
</organism>
<proteinExistence type="predicted"/>
<keyword evidence="3" id="KW-1185">Reference proteome</keyword>
<feature type="compositionally biased region" description="Polar residues" evidence="1">
    <location>
        <begin position="64"/>
        <end position="86"/>
    </location>
</feature>
<name>A0A811JSD0_9BILA</name>
<dbReference type="Proteomes" id="UP000614601">
    <property type="component" value="Unassembled WGS sequence"/>
</dbReference>
<evidence type="ECO:0000256" key="1">
    <source>
        <dbReference type="SAM" id="MobiDB-lite"/>
    </source>
</evidence>
<gene>
    <name evidence="2" type="ORF">BOKJ2_LOCUS1034</name>
</gene>